<name>A0ABM8AY95_9BACT</name>
<protein>
    <submittedName>
        <fullName evidence="3">Uncharacterized protein</fullName>
    </submittedName>
</protein>
<evidence type="ECO:0000256" key="1">
    <source>
        <dbReference type="SAM" id="Phobius"/>
    </source>
</evidence>
<evidence type="ECO:0000313" key="3">
    <source>
        <dbReference type="EMBL" id="BDQ36316.1"/>
    </source>
</evidence>
<keyword evidence="1" id="KW-0812">Transmembrane</keyword>
<sequence>MGFDPTLLLSPVLGLIGGAISAYQTYKTKKLEFAHEKDMAAEDRKTRVVEAKCEIEVTREKFDGEAYLESQKQGNQRLLSSEALEKLLEGGRCARAFGGFIVFLFGIVDVVNKAIRPAMLIYMGVKANTLLAQAMLTVGGASIAAQLSIVDYGFRAIFSLFSTAFCWFFADRTTAKALNKKLLG</sequence>
<feature type="transmembrane region" description="Helical" evidence="1">
    <location>
        <begin position="127"/>
        <end position="146"/>
    </location>
</feature>
<keyword evidence="4" id="KW-1185">Reference proteome</keyword>
<keyword evidence="1" id="KW-1133">Transmembrane helix</keyword>
<accession>A0ABM8AY95</accession>
<dbReference type="EMBL" id="AP026709">
    <property type="protein sequence ID" value="BDQ36316.1"/>
    <property type="molecule type" value="Genomic_DNA"/>
</dbReference>
<dbReference type="Proteomes" id="UP001317742">
    <property type="component" value="Chromosome"/>
</dbReference>
<dbReference type="EMBL" id="AP026709">
    <property type="protein sequence ID" value="BDQ35917.1"/>
    <property type="molecule type" value="Genomic_DNA"/>
</dbReference>
<keyword evidence="1" id="KW-0472">Membrane</keyword>
<evidence type="ECO:0000313" key="4">
    <source>
        <dbReference type="Proteomes" id="UP001317742"/>
    </source>
</evidence>
<evidence type="ECO:0000313" key="2">
    <source>
        <dbReference type="EMBL" id="BDQ35917.1"/>
    </source>
</evidence>
<organism evidence="3 4">
    <name type="scientific">Pseudodesulfovibrio nedwellii</name>
    <dbReference type="NCBI Taxonomy" id="2973072"/>
    <lineage>
        <taxon>Bacteria</taxon>
        <taxon>Pseudomonadati</taxon>
        <taxon>Thermodesulfobacteriota</taxon>
        <taxon>Desulfovibrionia</taxon>
        <taxon>Desulfovibrionales</taxon>
        <taxon>Desulfovibrionaceae</taxon>
    </lineage>
</organism>
<gene>
    <name evidence="2" type="ORF">SYK_02770</name>
    <name evidence="3" type="ORF">SYK_06760</name>
</gene>
<proteinExistence type="predicted"/>
<feature type="transmembrane region" description="Helical" evidence="1">
    <location>
        <begin position="96"/>
        <end position="115"/>
    </location>
</feature>
<feature type="transmembrane region" description="Helical" evidence="1">
    <location>
        <begin position="152"/>
        <end position="170"/>
    </location>
</feature>
<dbReference type="RefSeq" id="WP_281761846.1">
    <property type="nucleotide sequence ID" value="NZ_AP026709.1"/>
</dbReference>
<reference evidence="3 4" key="1">
    <citation type="submission" date="2022-08" db="EMBL/GenBank/DDBJ databases">
        <title>Genome Sequence of the sulphate-reducing bacterium, Pseudodesulfovibrio sp. SYK.</title>
        <authorList>
            <person name="Kondo R."/>
            <person name="Kataoka T."/>
        </authorList>
    </citation>
    <scope>NUCLEOTIDE SEQUENCE [LARGE SCALE GENOMIC DNA]</scope>
    <source>
        <strain evidence="3 4">SYK</strain>
    </source>
</reference>